<proteinExistence type="predicted"/>
<dbReference type="Proteomes" id="UP000054632">
    <property type="component" value="Unassembled WGS sequence"/>
</dbReference>
<reference evidence="2 3" key="1">
    <citation type="submission" date="2015-01" db="EMBL/GenBank/DDBJ databases">
        <title>Evolution of Trichinella species and genotypes.</title>
        <authorList>
            <person name="Korhonen P.K."/>
            <person name="Edoardo P."/>
            <person name="Giuseppe L.R."/>
            <person name="Gasser R.B."/>
        </authorList>
    </citation>
    <scope>NUCLEOTIDE SEQUENCE [LARGE SCALE GENOMIC DNA]</scope>
    <source>
        <strain evidence="2">ISS13</strain>
    </source>
</reference>
<dbReference type="AlphaFoldDB" id="A0A0V1EAX3"/>
<protein>
    <submittedName>
        <fullName evidence="2">Uncharacterized protein</fullName>
    </submittedName>
</protein>
<dbReference type="EMBL" id="JYDR01000066">
    <property type="protein sequence ID" value="KRY70854.1"/>
    <property type="molecule type" value="Genomic_DNA"/>
</dbReference>
<evidence type="ECO:0000313" key="1">
    <source>
        <dbReference type="EMBL" id="KRY65686.1"/>
    </source>
</evidence>
<organism evidence="2 3">
    <name type="scientific">Trichinella pseudospiralis</name>
    <name type="common">Parasitic roundworm</name>
    <dbReference type="NCBI Taxonomy" id="6337"/>
    <lineage>
        <taxon>Eukaryota</taxon>
        <taxon>Metazoa</taxon>
        <taxon>Ecdysozoa</taxon>
        <taxon>Nematoda</taxon>
        <taxon>Enoplea</taxon>
        <taxon>Dorylaimia</taxon>
        <taxon>Trichinellida</taxon>
        <taxon>Trichinellidae</taxon>
        <taxon>Trichinella</taxon>
    </lineage>
</organism>
<evidence type="ECO:0000313" key="3">
    <source>
        <dbReference type="Proteomes" id="UP000054632"/>
    </source>
</evidence>
<accession>A0A0V1EAX3</accession>
<gene>
    <name evidence="1" type="ORF">T4A_3462</name>
    <name evidence="2" type="ORF">T4A_7382</name>
</gene>
<comment type="caution">
    <text evidence="2">The sequence shown here is derived from an EMBL/GenBank/DDBJ whole genome shotgun (WGS) entry which is preliminary data.</text>
</comment>
<name>A0A0V1EAX3_TRIPS</name>
<dbReference type="EMBL" id="JYDR01000198">
    <property type="protein sequence ID" value="KRY65686.1"/>
    <property type="molecule type" value="Genomic_DNA"/>
</dbReference>
<evidence type="ECO:0000313" key="2">
    <source>
        <dbReference type="EMBL" id="KRY70854.1"/>
    </source>
</evidence>
<sequence length="30" mass="3320">MTVSICHSKFYSVALAVTKPLSVFPTCLYI</sequence>